<dbReference type="InterPro" id="IPR036513">
    <property type="entry name" value="STAS_dom_sf"/>
</dbReference>
<proteinExistence type="predicted"/>
<dbReference type="SUPFAM" id="SSF52091">
    <property type="entry name" value="SpoIIaa-like"/>
    <property type="match status" value="1"/>
</dbReference>
<reference evidence="3" key="1">
    <citation type="submission" date="2011-06" db="EMBL/GenBank/DDBJ databases">
        <authorList>
            <consortium name="US DOE Joint Genome Institute (JGI-PGF)"/>
            <person name="Lucas S."/>
            <person name="Han J."/>
            <person name="Lapidus A."/>
            <person name="Cheng J.-F."/>
            <person name="Goodwin L."/>
            <person name="Pitluck S."/>
            <person name="Peters L."/>
            <person name="Land M.L."/>
            <person name="Hauser L."/>
            <person name="Vogl K."/>
            <person name="Liu Z."/>
            <person name="Overmann J."/>
            <person name="Frigaard N.-U."/>
            <person name="Bryant D.A."/>
            <person name="Woyke T.J."/>
        </authorList>
    </citation>
    <scope>NUCLEOTIDE SEQUENCE [LARGE SCALE GENOMIC DNA]</scope>
    <source>
        <strain evidence="3">970</strain>
    </source>
</reference>
<keyword evidence="3" id="KW-1185">Reference proteome</keyword>
<dbReference type="InterPro" id="IPR002645">
    <property type="entry name" value="STAS_dom"/>
</dbReference>
<dbReference type="Gene3D" id="3.30.750.24">
    <property type="entry name" value="STAS domain"/>
    <property type="match status" value="1"/>
</dbReference>
<evidence type="ECO:0000259" key="1">
    <source>
        <dbReference type="PROSITE" id="PS50801"/>
    </source>
</evidence>
<dbReference type="HOGENOM" id="CLU_1668614_0_0_6"/>
<feature type="domain" description="STAS" evidence="1">
    <location>
        <begin position="65"/>
        <end position="158"/>
    </location>
</feature>
<dbReference type="AlphaFoldDB" id="H8Z726"/>
<dbReference type="STRING" id="631362.Thi970DRAFT_04490"/>
<reference evidence="2 3" key="2">
    <citation type="submission" date="2011-11" db="EMBL/GenBank/DDBJ databases">
        <authorList>
            <consortium name="US DOE Joint Genome Institute"/>
            <person name="Lucas S."/>
            <person name="Han J."/>
            <person name="Lapidus A."/>
            <person name="Cheng J.-F."/>
            <person name="Goodwin L."/>
            <person name="Pitluck S."/>
            <person name="Peters L."/>
            <person name="Ovchinnikova G."/>
            <person name="Zhang X."/>
            <person name="Detter J.C."/>
            <person name="Han C."/>
            <person name="Tapia R."/>
            <person name="Land M."/>
            <person name="Hauser L."/>
            <person name="Kyrpides N."/>
            <person name="Ivanova N."/>
            <person name="Pagani I."/>
            <person name="Vogl K."/>
            <person name="Liu Z."/>
            <person name="Overmann J."/>
            <person name="Frigaard N.-U."/>
            <person name="Bryant D."/>
            <person name="Woyke T."/>
        </authorList>
    </citation>
    <scope>NUCLEOTIDE SEQUENCE [LARGE SCALE GENOMIC DNA]</scope>
    <source>
        <strain evidence="2 3">970</strain>
    </source>
</reference>
<gene>
    <name evidence="2" type="ORF">Thi970DRAFT_04490</name>
</gene>
<dbReference type="Pfam" id="PF01740">
    <property type="entry name" value="STAS"/>
    <property type="match status" value="1"/>
</dbReference>
<organism evidence="2 3">
    <name type="scientific">Thiorhodovibrio frisius</name>
    <dbReference type="NCBI Taxonomy" id="631362"/>
    <lineage>
        <taxon>Bacteria</taxon>
        <taxon>Pseudomonadati</taxon>
        <taxon>Pseudomonadota</taxon>
        <taxon>Gammaproteobacteria</taxon>
        <taxon>Chromatiales</taxon>
        <taxon>Chromatiaceae</taxon>
        <taxon>Thiorhodovibrio</taxon>
    </lineage>
</organism>
<protein>
    <recommendedName>
        <fullName evidence="1">STAS domain-containing protein</fullName>
    </recommendedName>
</protein>
<dbReference type="Proteomes" id="UP000002964">
    <property type="component" value="Unassembled WGS sequence"/>
</dbReference>
<name>H8Z726_9GAMM</name>
<dbReference type="PROSITE" id="PS50801">
    <property type="entry name" value="STAS"/>
    <property type="match status" value="1"/>
</dbReference>
<evidence type="ECO:0000313" key="3">
    <source>
        <dbReference type="Proteomes" id="UP000002964"/>
    </source>
</evidence>
<accession>H8Z726</accession>
<evidence type="ECO:0000313" key="2">
    <source>
        <dbReference type="EMBL" id="EIC20825.1"/>
    </source>
</evidence>
<dbReference type="EMBL" id="JH603170">
    <property type="protein sequence ID" value="EIC20825.1"/>
    <property type="molecule type" value="Genomic_DNA"/>
</dbReference>
<sequence length="158" mass="17583">MPYSKPLDQTASDRPMIPPSASQVFGRASAQIRATLPRQRSAVSCRLRSRANAKLDQALQEAVWVQADSSLDIASLDMMQEAIHAARFDQHQTGCVVIDMKNTRRVFDSGLELLLFLYRKAGKLRDNLHIVNAGAGVRKRLNEKGLDACFHLHISSLN</sequence>